<feature type="compositionally biased region" description="Basic and acidic residues" evidence="6">
    <location>
        <begin position="1390"/>
        <end position="1411"/>
    </location>
</feature>
<feature type="compositionally biased region" description="Polar residues" evidence="6">
    <location>
        <begin position="1269"/>
        <end position="1284"/>
    </location>
</feature>
<protein>
    <submittedName>
        <fullName evidence="9">Uncharacterized protein</fullName>
    </submittedName>
</protein>
<feature type="compositionally biased region" description="Low complexity" evidence="6">
    <location>
        <begin position="964"/>
        <end position="978"/>
    </location>
</feature>
<dbReference type="InterPro" id="IPR007309">
    <property type="entry name" value="TFIIIC_Bblock-bd"/>
</dbReference>
<feature type="region of interest" description="Disordered" evidence="6">
    <location>
        <begin position="347"/>
        <end position="381"/>
    </location>
</feature>
<feature type="region of interest" description="Disordered" evidence="6">
    <location>
        <begin position="793"/>
        <end position="831"/>
    </location>
</feature>
<sequence>MAKGFDDLIEFLLEEIALRGEQGASTSDFKDLLNRFYVQQDDDVRPDGSGRAAEGAQHADRRLQDKVWTWLTAHPDICFNGGQEEPIPSLTAFEALENQRRTTAATETPDGAGENGGEAPADAAPKLSVNEERMWLAMAGHGVDPKRIPRHEFIILSIIAAHGEKGVVQPEITRISGQDKRSVPKRTDNLAKHGYITKVHVLAKGTRTSLCTLRRFAKTQRDKKAAIPPIHARSSPEEIKAVIFQDGLLLYDKFFDILMDILQDCKIVTIEDCKRKLGITTKTWEMKSLWRSMRRLEGLGVVKKVKAQIKGYASSQKWYRCIKIVRDPTQRDRMIFVTMSLKEARKHKTEVEAGDDEDAEGDLDPAEEDEEAGASQALVQQDNDVQEIKRLPPQWDPDRPVINLLWDIIKNTGHSGATTAIIRDQGLGTFYRRPIDSILGRISDIWHISQPPHLRHFAIIRDTGQSDKYLHYVYRSHGNFQLAVDVGEAAWEVVITQPVNMNAGKKPRAKNQKNVRETIHHEYGELNEWGFPEIAESCFEGRTGMATLKDSNRTVMSSLKLLPSRGYLPKFIAGGYVRSQREASVDSDEDVPPPSSRKKPTTGDKPKRKYTRRSTNGPGPGRKKKSHPNPNATTDTHGEATVLHGGDPNHDVAMRDVSGNPADTFDGSMDGPGPAVAADWENTEPDAPRAKRPYRRKNVGKTKAAEDVESEDEPPQPGVYINPPWGKKPRDPSIKGRPKKAKVVVVVLQALKNIELDSQEFLNKVADARERSDASLQSGKNQQTAKLVHPVPASTSEANDPLPMQPQVQESAVSSADQRDHDRGMDKASVTSMDVDGNVLVAATVEGHASHTNAAMQLAPTAQTIPETPHRPSNSAEPPIFHMLDEMPTGPPFSAPFKEQNDTAQARQTPNVDSPASAAPAAMMPAPATPATATPGTVPKKRGRPRKDPNAPPRPRKSAKKNAQDTATASAANAAQNQRLLPAFFQPSASEASRSSANPDASNPVAPVETPGPKKRGRKPKAAAQRPGSPATAATGISRRNSSQSTRSQPGEGQFSIQMPAAFNPFEVMAEEYHRSYPALYTPAPEPFNPFVVAAQEHNRSFTSTPAPASSSQAPLVGSPIGNRYAHGPIPGSFQPSRATIPTPSHTNRARSSTVDSDRSFSSVRPSPLGRTSLVNGHDQSRQPSAASAIAAGASSRRNGSRTINLESASGALVPGQDHGGLLGSNQHPVGTATPRQQHQMPGAGGKGPAHHGGLYDQLHAAAGLQKSSYQSPYGQVSRLTPGSSPDAARRPETGRGPVWGSFSSLKNKPTGKDTDLASSLAVQAVRSAQKPDMLQPSPISPTDHSLDRSSASQQNLGKTVPQPIEIPDDDGSETEEEPNLHSRPVASSDKQDTTLVEKPDEVRNGEEPSHARQAAQGLRAQEDEEMQDAPPVQEDVELAGPSQVSEAPSTPGQGSRSRGVLTSTHSAANATESPVKPSPASVQNGQMPEAEDVSANPEVPIPRKKGKWLGGKKQGVKLSGGGILNFNRTKLLVSIVEKCDGVFPGDFEIHRPFVGLWNKEYGAERQVDRDTIKRTIKNAIDSRKLHRFAYSFKNKNGVMMTRHILSLPSVAQNDQLVLDTQKKVISAWPRVYTPPQMKEYEEEVGNSWYGDKYEKDTSVRVERSNLPQWMRDMELRTAENQRKREEEKSRKQEREAKGLPRVTRPGRGRGGRGRGGTPRPVLTGRTGRQRLAGLPRPAADPDDSPWTSFQSKFFGPPDVQDDEDIEEPTALSRTRSYGDMTGLFQVDNFVFHRPTHDSAVVSDDDDSSMFGTPFSSRSGTPVPATPSRRGRRRSSIGSTGTMSTPGREPTFQVQLSPSRSRRGSVVSVASSTSSAGSVSSFRIEKPKTATTQWSFKNAGPETYDPTWDIQDITTMTDPDILFYTHTGTFSTEYYVVRNSRLSLWVQPRAQHQQDFEDAMPRSLDEMKDSIKMKGKDRDHSRRGNANLSRFEREVIVVSHWEDQYMKKSEDLGLVLRQPHFINHNFYGEQEEPETEWVFNGLKWDNPYSQVFTPFEPPSFDETDESDAPDGFIAETGKGRRKAAARAPKRRRHTSAVDTPDGNAPTRTRRPRTQRTAPKSHLARAPTQDPLCVISTSDTKKLLYAMVVVQSLLGGLEGYTSWDQIRKIFRTHERWDLTSFRNRWVWLKTRCADVVENLFDEFQQAYLLAYECGDVPAIDYDNVDDYDWEGIVAWTMQNISIKPPKEADPNSNLPSNRKELDQAFTVQEINEWSGPPKESLFNESCLSTRRRELTQQYSFYLPLTPRTKPKEKPSTHLFSRKALDRAKTWVRATIVAPDEQFDRNSFGEKLKKLDDKIVSKATSELVSTKYFRDEQKGRTKPGRNYGVDRTFPRAFERQLLPAQLLDAMRFKEDLDQAFRSGARAYTISNAAKDGHVLAIINLVQSGFVKIEPALPPVDHTIGKLFPRLTKWGFTEGHYKTVQMDRGRLTWRLDIVPTERYVFGNPLLKARNWDALPPPPLAADDGEYRDFVPLWSDLFNRPIVDWWRRVVTAIVHIVFGRPGIGVDGLKRGLKDTMDEWEIELCVKWLVDVGAFEDMRLGLSDGEKTRGWRLGEWWWCVLGEEV</sequence>
<feature type="region of interest" description="Disordered" evidence="6">
    <location>
        <begin position="1269"/>
        <end position="1315"/>
    </location>
</feature>
<dbReference type="Pfam" id="PF20222">
    <property type="entry name" value="DUF6581"/>
    <property type="match status" value="1"/>
</dbReference>
<feature type="compositionally biased region" description="Polar residues" evidence="6">
    <location>
        <begin position="1341"/>
        <end position="1358"/>
    </location>
</feature>
<comment type="caution">
    <text evidence="9">The sequence shown here is derived from an EMBL/GenBank/DDBJ whole genome shotgun (WGS) entry which is preliminary data.</text>
</comment>
<organism evidence="9 10">
    <name type="scientific">Neofusicoccum ribis</name>
    <dbReference type="NCBI Taxonomy" id="45134"/>
    <lineage>
        <taxon>Eukaryota</taxon>
        <taxon>Fungi</taxon>
        <taxon>Dikarya</taxon>
        <taxon>Ascomycota</taxon>
        <taxon>Pezizomycotina</taxon>
        <taxon>Dothideomycetes</taxon>
        <taxon>Dothideomycetes incertae sedis</taxon>
        <taxon>Botryosphaeriales</taxon>
        <taxon>Botryosphaeriaceae</taxon>
        <taxon>Neofusicoccum</taxon>
    </lineage>
</organism>
<feature type="compositionally biased region" description="Polar residues" evidence="6">
    <location>
        <begin position="864"/>
        <end position="876"/>
    </location>
</feature>
<dbReference type="Pfam" id="PF04182">
    <property type="entry name" value="B-block_TFIIIC"/>
    <property type="match status" value="1"/>
</dbReference>
<feature type="compositionally biased region" description="Low complexity" evidence="6">
    <location>
        <begin position="1718"/>
        <end position="1727"/>
    </location>
</feature>
<evidence type="ECO:0000256" key="4">
    <source>
        <dbReference type="ARBA" id="ARBA00023163"/>
    </source>
</evidence>
<dbReference type="EMBL" id="JAJVDC020000175">
    <property type="protein sequence ID" value="KAL1620011.1"/>
    <property type="molecule type" value="Genomic_DNA"/>
</dbReference>
<feature type="region of interest" description="Disordered" evidence="6">
    <location>
        <begin position="1099"/>
        <end position="1255"/>
    </location>
</feature>
<keyword evidence="5" id="KW-0539">Nucleus</keyword>
<feature type="compositionally biased region" description="Polar residues" evidence="6">
    <location>
        <begin position="902"/>
        <end position="912"/>
    </location>
</feature>
<feature type="region of interest" description="Disordered" evidence="6">
    <location>
        <begin position="579"/>
        <end position="740"/>
    </location>
</feature>
<feature type="compositionally biased region" description="Polar residues" evidence="6">
    <location>
        <begin position="987"/>
        <end position="1001"/>
    </location>
</feature>
<feature type="compositionally biased region" description="Polar residues" evidence="6">
    <location>
        <begin position="1224"/>
        <end position="1240"/>
    </location>
</feature>
<feature type="compositionally biased region" description="Basic residues" evidence="6">
    <location>
        <begin position="596"/>
        <end position="612"/>
    </location>
</feature>
<feature type="compositionally biased region" description="Basic and acidic residues" evidence="6">
    <location>
        <begin position="1673"/>
        <end position="1699"/>
    </location>
</feature>
<feature type="domain" description="B-block binding subunit of TFIIIC" evidence="7">
    <location>
        <begin position="150"/>
        <end position="218"/>
    </location>
</feature>
<evidence type="ECO:0000313" key="10">
    <source>
        <dbReference type="Proteomes" id="UP001521116"/>
    </source>
</evidence>
<evidence type="ECO:0000256" key="6">
    <source>
        <dbReference type="SAM" id="MobiDB-lite"/>
    </source>
</evidence>
<gene>
    <name evidence="9" type="ORF">SLS56_009824</name>
</gene>
<dbReference type="PANTHER" id="PTHR15180:SF1">
    <property type="entry name" value="GENERAL TRANSCRIPTION FACTOR 3C POLYPEPTIDE 1"/>
    <property type="match status" value="1"/>
</dbReference>
<feature type="compositionally biased region" description="Low complexity" evidence="6">
    <location>
        <begin position="1152"/>
        <end position="1168"/>
    </location>
</feature>
<feature type="compositionally biased region" description="Polar residues" evidence="6">
    <location>
        <begin position="1810"/>
        <end position="1820"/>
    </location>
</feature>
<dbReference type="InterPro" id="IPR046488">
    <property type="entry name" value="Sfc3/Tfc3_C"/>
</dbReference>
<proteinExistence type="predicted"/>
<feature type="region of interest" description="Disordered" evidence="6">
    <location>
        <begin position="1799"/>
        <end position="1869"/>
    </location>
</feature>
<feature type="compositionally biased region" description="Acidic residues" evidence="6">
    <location>
        <begin position="1367"/>
        <end position="1378"/>
    </location>
</feature>
<feature type="compositionally biased region" description="Basic residues" evidence="6">
    <location>
        <begin position="690"/>
        <end position="700"/>
    </location>
</feature>
<name>A0ABR3SGL6_9PEZI</name>
<evidence type="ECO:0000256" key="2">
    <source>
        <dbReference type="ARBA" id="ARBA00022553"/>
    </source>
</evidence>
<evidence type="ECO:0000256" key="1">
    <source>
        <dbReference type="ARBA" id="ARBA00004123"/>
    </source>
</evidence>
<keyword evidence="3" id="KW-0238">DNA-binding</keyword>
<feature type="region of interest" description="Disordered" evidence="6">
    <location>
        <begin position="100"/>
        <end position="123"/>
    </location>
</feature>
<feature type="domain" description="Transcription factor tau subunit sfc3/Tfc3 C-terminal" evidence="8">
    <location>
        <begin position="2131"/>
        <end position="2569"/>
    </location>
</feature>
<feature type="compositionally biased region" description="Low complexity" evidence="6">
    <location>
        <begin position="1836"/>
        <end position="1847"/>
    </location>
</feature>
<dbReference type="Proteomes" id="UP001521116">
    <property type="component" value="Unassembled WGS sequence"/>
</dbReference>
<feature type="compositionally biased region" description="Basic residues" evidence="6">
    <location>
        <begin position="2079"/>
        <end position="2094"/>
    </location>
</feature>
<dbReference type="PANTHER" id="PTHR15180">
    <property type="entry name" value="GENERAL TRANSCRIPTION FACTOR 3C POLYPEPTIDE 1"/>
    <property type="match status" value="1"/>
</dbReference>
<evidence type="ECO:0000259" key="8">
    <source>
        <dbReference type="Pfam" id="PF20222"/>
    </source>
</evidence>
<dbReference type="InterPro" id="IPR044210">
    <property type="entry name" value="Tfc3-like"/>
</dbReference>
<keyword evidence="4" id="KW-0804">Transcription</keyword>
<keyword evidence="2" id="KW-0597">Phosphoprotein</keyword>
<evidence type="ECO:0000256" key="5">
    <source>
        <dbReference type="ARBA" id="ARBA00023242"/>
    </source>
</evidence>
<evidence type="ECO:0000256" key="3">
    <source>
        <dbReference type="ARBA" id="ARBA00023125"/>
    </source>
</evidence>
<feature type="compositionally biased region" description="Polar residues" evidence="6">
    <location>
        <begin position="1443"/>
        <end position="1473"/>
    </location>
</feature>
<feature type="compositionally biased region" description="Low complexity" evidence="6">
    <location>
        <begin position="1106"/>
        <end position="1115"/>
    </location>
</feature>
<evidence type="ECO:0000313" key="9">
    <source>
        <dbReference type="EMBL" id="KAL1620011.1"/>
    </source>
</evidence>
<feature type="compositionally biased region" description="Basic and acidic residues" evidence="6">
    <location>
        <begin position="817"/>
        <end position="826"/>
    </location>
</feature>
<feature type="compositionally biased region" description="Polar residues" evidence="6">
    <location>
        <begin position="1134"/>
        <end position="1151"/>
    </location>
</feature>
<feature type="compositionally biased region" description="Acidic residues" evidence="6">
    <location>
        <begin position="2059"/>
        <end position="2068"/>
    </location>
</feature>
<feature type="compositionally biased region" description="Low complexity" evidence="6">
    <location>
        <begin position="914"/>
        <end position="935"/>
    </location>
</feature>
<feature type="compositionally biased region" description="Polar residues" evidence="6">
    <location>
        <begin position="806"/>
        <end position="816"/>
    </location>
</feature>
<feature type="region of interest" description="Disordered" evidence="6">
    <location>
        <begin position="1673"/>
        <end position="1765"/>
    </location>
</feature>
<feature type="region of interest" description="Disordered" evidence="6">
    <location>
        <begin position="1327"/>
        <end position="1513"/>
    </location>
</feature>
<feature type="compositionally biased region" description="Low complexity" evidence="6">
    <location>
        <begin position="1182"/>
        <end position="1202"/>
    </location>
</feature>
<keyword evidence="10" id="KW-1185">Reference proteome</keyword>
<feature type="region of interest" description="Disordered" evidence="6">
    <location>
        <begin position="864"/>
        <end position="1058"/>
    </location>
</feature>
<feature type="compositionally biased region" description="Acidic residues" evidence="6">
    <location>
        <begin position="352"/>
        <end position="372"/>
    </location>
</feature>
<accession>A0ABR3SGL6</accession>
<evidence type="ECO:0000259" key="7">
    <source>
        <dbReference type="Pfam" id="PF04182"/>
    </source>
</evidence>
<reference evidence="9 10" key="1">
    <citation type="submission" date="2024-02" db="EMBL/GenBank/DDBJ databases">
        <title>De novo assembly and annotation of 12 fungi associated with fruit tree decline syndrome in Ontario, Canada.</title>
        <authorList>
            <person name="Sulman M."/>
            <person name="Ellouze W."/>
            <person name="Ilyukhin E."/>
        </authorList>
    </citation>
    <scope>NUCLEOTIDE SEQUENCE [LARGE SCALE GENOMIC DNA]</scope>
    <source>
        <strain evidence="9 10">M1-105</strain>
    </source>
</reference>
<feature type="compositionally biased region" description="Low complexity" evidence="6">
    <location>
        <begin position="1038"/>
        <end position="1049"/>
    </location>
</feature>
<feature type="region of interest" description="Disordered" evidence="6">
    <location>
        <begin position="2053"/>
        <end position="2124"/>
    </location>
</feature>
<comment type="subcellular location">
    <subcellularLocation>
        <location evidence="1">Nucleus</location>
    </subcellularLocation>
</comment>